<dbReference type="HOGENOM" id="CLU_1599882_0_0_9"/>
<comment type="caution">
    <text evidence="1">The sequence shown here is derived from an EMBL/GenBank/DDBJ whole genome shotgun (WGS) entry which is preliminary data.</text>
</comment>
<keyword evidence="2" id="KW-1185">Reference proteome</keyword>
<dbReference type="RefSeq" id="WP_006599011.1">
    <property type="nucleotide sequence ID" value="NZ_GL622359.1"/>
</dbReference>
<evidence type="ECO:0000313" key="1">
    <source>
        <dbReference type="EMBL" id="EFV01208.1"/>
    </source>
</evidence>
<reference evidence="1 2" key="1">
    <citation type="submission" date="2010-12" db="EMBL/GenBank/DDBJ databases">
        <authorList>
            <person name="Muzny D."/>
            <person name="Qin X."/>
            <person name="Deng J."/>
            <person name="Jiang H."/>
            <person name="Liu Y."/>
            <person name="Qu J."/>
            <person name="Song X.-Z."/>
            <person name="Zhang L."/>
            <person name="Thornton R."/>
            <person name="Coyle M."/>
            <person name="Francisco L."/>
            <person name="Jackson L."/>
            <person name="Javaid M."/>
            <person name="Korchina V."/>
            <person name="Kovar C."/>
            <person name="Mata R."/>
            <person name="Mathew T."/>
            <person name="Ngo R."/>
            <person name="Nguyen L."/>
            <person name="Nguyen N."/>
            <person name="Okwuonu G."/>
            <person name="Ongeri F."/>
            <person name="Pham C."/>
            <person name="Simmons D."/>
            <person name="Wilczek-Boney K."/>
            <person name="Hale W."/>
            <person name="Jakkamsetti A."/>
            <person name="Pham P."/>
            <person name="Ruth R."/>
            <person name="San Lucas F."/>
            <person name="Warren J."/>
            <person name="Zhang J."/>
            <person name="Zhao Z."/>
            <person name="Zhou C."/>
            <person name="Zhu D."/>
            <person name="Lee S."/>
            <person name="Bess C."/>
            <person name="Blankenburg K."/>
            <person name="Forbes L."/>
            <person name="Fu Q."/>
            <person name="Gubbala S."/>
            <person name="Hirani K."/>
            <person name="Jayaseelan J.C."/>
            <person name="Lara F."/>
            <person name="Munidasa M."/>
            <person name="Palculict T."/>
            <person name="Patil S."/>
            <person name="Pu L.-L."/>
            <person name="Saada N."/>
            <person name="Tang L."/>
            <person name="Weissenberger G."/>
            <person name="Zhu Y."/>
            <person name="Hemphill L."/>
            <person name="Shang Y."/>
            <person name="Youmans B."/>
            <person name="Ayvaz T."/>
            <person name="Ross M."/>
            <person name="Santibanez J."/>
            <person name="Aqrawi P."/>
            <person name="Gross S."/>
            <person name="Joshi V."/>
            <person name="Fowler G."/>
            <person name="Nazareth L."/>
            <person name="Reid J."/>
            <person name="Worley K."/>
            <person name="Petrosino J."/>
            <person name="Highlander S."/>
            <person name="Gibbs R."/>
        </authorList>
    </citation>
    <scope>NUCLEOTIDE SEQUENCE [LARGE SCALE GENOMIC DNA]</scope>
    <source>
        <strain evidence="1 2">ATCC 23263</strain>
    </source>
</reference>
<dbReference type="NCBIfam" id="NF004088">
    <property type="entry name" value="PRK05590.1"/>
    <property type="match status" value="1"/>
</dbReference>
<proteinExistence type="predicted"/>
<dbReference type="AlphaFoldDB" id="E6MI56"/>
<dbReference type="InterPro" id="IPR004027">
    <property type="entry name" value="SEC_C_motif"/>
</dbReference>
<dbReference type="PANTHER" id="PTHR33747:SF1">
    <property type="entry name" value="ADENYLATE CYCLASE-ASSOCIATED CAP C-TERMINAL DOMAIN-CONTAINING PROTEIN"/>
    <property type="match status" value="1"/>
</dbReference>
<dbReference type="Pfam" id="PF02810">
    <property type="entry name" value="SEC-C"/>
    <property type="match status" value="1"/>
</dbReference>
<dbReference type="eggNOG" id="COG3012">
    <property type="taxonomic scope" value="Bacteria"/>
</dbReference>
<organism evidence="1 2">
    <name type="scientific">Pseudoramibacter alactolyticus ATCC 23263</name>
    <dbReference type="NCBI Taxonomy" id="887929"/>
    <lineage>
        <taxon>Bacteria</taxon>
        <taxon>Bacillati</taxon>
        <taxon>Bacillota</taxon>
        <taxon>Clostridia</taxon>
        <taxon>Eubacteriales</taxon>
        <taxon>Eubacteriaceae</taxon>
        <taxon>Pseudoramibacter</taxon>
    </lineage>
</organism>
<dbReference type="Gene3D" id="3.10.450.50">
    <property type="match status" value="1"/>
</dbReference>
<protein>
    <recommendedName>
        <fullName evidence="3">SEC-C domain-containing protein</fullName>
    </recommendedName>
</protein>
<dbReference type="STRING" id="887929.HMP0721_1589"/>
<dbReference type="Proteomes" id="UP000004754">
    <property type="component" value="Unassembled WGS sequence"/>
</dbReference>
<dbReference type="SUPFAM" id="SSF103642">
    <property type="entry name" value="Sec-C motif"/>
    <property type="match status" value="1"/>
</dbReference>
<gene>
    <name evidence="1" type="ORF">HMP0721_1589</name>
</gene>
<name>E6MI56_9FIRM</name>
<dbReference type="EMBL" id="AEQN01000022">
    <property type="protein sequence ID" value="EFV01208.1"/>
    <property type="molecule type" value="Genomic_DNA"/>
</dbReference>
<sequence>MSLYADWKQTIEDNSQTAAGQRAFWDGFCEREKHIYEDLLGRQEARVTGTVAAFAKKYAMPETEILGFLDGISESLTNAPPTLDEVTADREWILDIDWEKLYWNMVKVPAPWLYELPQWEGILSADRRKAIYKKCRARNTVIKEQKVGRNDPCPCGSGKKYKKCCGRI</sequence>
<dbReference type="PANTHER" id="PTHR33747">
    <property type="entry name" value="UPF0225 PROTEIN SCO1677"/>
    <property type="match status" value="1"/>
</dbReference>
<evidence type="ECO:0008006" key="3">
    <source>
        <dbReference type="Google" id="ProtNLM"/>
    </source>
</evidence>
<dbReference type="OrthoDB" id="5872at2"/>
<evidence type="ECO:0000313" key="2">
    <source>
        <dbReference type="Proteomes" id="UP000004754"/>
    </source>
</evidence>
<accession>E6MI56</accession>